<organism evidence="3 4">
    <name type="scientific">Dactylococcopsis salina (strain PCC 8305)</name>
    <name type="common">Myxobactron salinum</name>
    <dbReference type="NCBI Taxonomy" id="13035"/>
    <lineage>
        <taxon>Bacteria</taxon>
        <taxon>Bacillati</taxon>
        <taxon>Cyanobacteriota</taxon>
        <taxon>Cyanophyceae</taxon>
        <taxon>Nodosilineales</taxon>
        <taxon>Cymatolegaceae</taxon>
        <taxon>Dactylococcopsis</taxon>
    </lineage>
</organism>
<dbReference type="InterPro" id="IPR038296">
    <property type="entry name" value="ParD_sf"/>
</dbReference>
<keyword evidence="4" id="KW-1185">Reference proteome</keyword>
<evidence type="ECO:0000256" key="2">
    <source>
        <dbReference type="ARBA" id="ARBA00022649"/>
    </source>
</evidence>
<keyword evidence="2" id="KW-1277">Toxin-antitoxin system</keyword>
<dbReference type="Pfam" id="PF03693">
    <property type="entry name" value="ParD_antitoxin"/>
    <property type="match status" value="1"/>
</dbReference>
<dbReference type="PANTHER" id="PTHR36582:SF2">
    <property type="entry name" value="ANTITOXIN PARD"/>
    <property type="match status" value="1"/>
</dbReference>
<dbReference type="PANTHER" id="PTHR36582">
    <property type="entry name" value="ANTITOXIN PARD"/>
    <property type="match status" value="1"/>
</dbReference>
<dbReference type="InterPro" id="IPR010985">
    <property type="entry name" value="Ribbon_hlx_hlx"/>
</dbReference>
<comment type="similarity">
    <text evidence="1">Belongs to the ParD antitoxin family.</text>
</comment>
<protein>
    <submittedName>
        <fullName evidence="3">Addiction module antidote protein, CC2985 family</fullName>
    </submittedName>
</protein>
<sequence>MQKLGRERLMSIELTPELEEIIQHQVNKGNYKSANEVILAGVKLLEKVERAYQGRYEELRQEILQGIEASEQGKVLDSKVVFQNLQNKLNNKKV</sequence>
<dbReference type="GO" id="GO:0006355">
    <property type="term" value="P:regulation of DNA-templated transcription"/>
    <property type="evidence" value="ECO:0007669"/>
    <property type="project" value="InterPro"/>
</dbReference>
<name>K9YUW5_DACS8</name>
<dbReference type="HOGENOM" id="CLU_144805_6_1_3"/>
<dbReference type="STRING" id="13035.Dacsa_1458"/>
<gene>
    <name evidence="3" type="ORF">Dacsa_1458</name>
</gene>
<dbReference type="Proteomes" id="UP000010482">
    <property type="component" value="Chromosome"/>
</dbReference>
<evidence type="ECO:0000313" key="4">
    <source>
        <dbReference type="Proteomes" id="UP000010482"/>
    </source>
</evidence>
<proteinExistence type="inferred from homology"/>
<dbReference type="eggNOG" id="COG3609">
    <property type="taxonomic scope" value="Bacteria"/>
</dbReference>
<dbReference type="NCBIfam" id="TIGR02606">
    <property type="entry name" value="antidote_CC2985"/>
    <property type="match status" value="1"/>
</dbReference>
<dbReference type="AlphaFoldDB" id="K9YUW5"/>
<dbReference type="Gene3D" id="6.10.10.120">
    <property type="entry name" value="Antitoxin ParD1-like"/>
    <property type="match status" value="1"/>
</dbReference>
<evidence type="ECO:0000256" key="1">
    <source>
        <dbReference type="ARBA" id="ARBA00008580"/>
    </source>
</evidence>
<dbReference type="SUPFAM" id="SSF47598">
    <property type="entry name" value="Ribbon-helix-helix"/>
    <property type="match status" value="1"/>
</dbReference>
<dbReference type="KEGG" id="dsl:Dacsa_1458"/>
<evidence type="ECO:0000313" key="3">
    <source>
        <dbReference type="EMBL" id="AFZ50145.1"/>
    </source>
</evidence>
<dbReference type="EMBL" id="CP003944">
    <property type="protein sequence ID" value="AFZ50145.1"/>
    <property type="molecule type" value="Genomic_DNA"/>
</dbReference>
<dbReference type="InterPro" id="IPR022789">
    <property type="entry name" value="ParD"/>
</dbReference>
<reference evidence="3" key="1">
    <citation type="submission" date="2012-04" db="EMBL/GenBank/DDBJ databases">
        <title>Finished genome of Dactylococcopsis salina PCC 8305.</title>
        <authorList>
            <consortium name="US DOE Joint Genome Institute"/>
            <person name="Gugger M."/>
            <person name="Coursin T."/>
            <person name="Rippka R."/>
            <person name="Tandeau De Marsac N."/>
            <person name="Huntemann M."/>
            <person name="Wei C.-L."/>
            <person name="Han J."/>
            <person name="Detter J.C."/>
            <person name="Han C."/>
            <person name="Tapia R."/>
            <person name="Daligault H."/>
            <person name="Chen A."/>
            <person name="Krypides N."/>
            <person name="Mavromatis K."/>
            <person name="Markowitz V."/>
            <person name="Szeto E."/>
            <person name="Ivanova N."/>
            <person name="Ovchinnikova G."/>
            <person name="Pagani I."/>
            <person name="Pati A."/>
            <person name="Goodwin L."/>
            <person name="Peters L."/>
            <person name="Pitluck S."/>
            <person name="Woyke T."/>
            <person name="Kerfeld C."/>
        </authorList>
    </citation>
    <scope>NUCLEOTIDE SEQUENCE [LARGE SCALE GENOMIC DNA]</scope>
    <source>
        <strain evidence="3">PCC 8305</strain>
    </source>
</reference>
<accession>K9YUW5</accession>